<dbReference type="OrthoDB" id="129384at2"/>
<dbReference type="GO" id="GO:0010181">
    <property type="term" value="F:FMN binding"/>
    <property type="evidence" value="ECO:0007669"/>
    <property type="project" value="InterPro"/>
</dbReference>
<dbReference type="GO" id="GO:0070819">
    <property type="term" value="F:menaquinone-dependent protoporphyrinogen oxidase activity"/>
    <property type="evidence" value="ECO:0007669"/>
    <property type="project" value="TreeGrafter"/>
</dbReference>
<dbReference type="GO" id="GO:0006783">
    <property type="term" value="P:heme biosynthetic process"/>
    <property type="evidence" value="ECO:0007669"/>
    <property type="project" value="TreeGrafter"/>
</dbReference>
<dbReference type="RefSeq" id="WP_120601260.1">
    <property type="nucleotide sequence ID" value="NZ_JABFJX010000025.1"/>
</dbReference>
<dbReference type="InterPro" id="IPR052200">
    <property type="entry name" value="Protoporphyrinogen_IX_DH"/>
</dbReference>
<dbReference type="PROSITE" id="PS50902">
    <property type="entry name" value="FLAVODOXIN_LIKE"/>
    <property type="match status" value="1"/>
</dbReference>
<dbReference type="AlphaFoldDB" id="A0A3A8KR71"/>
<feature type="compositionally biased region" description="Low complexity" evidence="1">
    <location>
        <begin position="167"/>
        <end position="179"/>
    </location>
</feature>
<name>A0A3A8KR71_9BACT</name>
<dbReference type="EMBL" id="RAWE01000009">
    <property type="protein sequence ID" value="RKH06675.1"/>
    <property type="molecule type" value="Genomic_DNA"/>
</dbReference>
<protein>
    <submittedName>
        <fullName evidence="3">Flavodoxin</fullName>
    </submittedName>
</protein>
<feature type="domain" description="Flavodoxin-like" evidence="2">
    <location>
        <begin position="3"/>
        <end position="156"/>
    </location>
</feature>
<dbReference type="PANTHER" id="PTHR38030:SF2">
    <property type="entry name" value="PROTOPORPHYRINOGEN IX DEHYDROGENASE [QUINONE]"/>
    <property type="match status" value="1"/>
</dbReference>
<feature type="region of interest" description="Disordered" evidence="1">
    <location>
        <begin position="160"/>
        <end position="179"/>
    </location>
</feature>
<dbReference type="Gene3D" id="3.40.50.360">
    <property type="match status" value="1"/>
</dbReference>
<dbReference type="PANTHER" id="PTHR38030">
    <property type="entry name" value="PROTOPORPHYRINOGEN IX DEHYDROGENASE [MENAQUINONE]"/>
    <property type="match status" value="1"/>
</dbReference>
<keyword evidence="4" id="KW-1185">Reference proteome</keyword>
<comment type="caution">
    <text evidence="3">The sequence shown here is derived from an EMBL/GenBank/DDBJ whole genome shotgun (WGS) entry which is preliminary data.</text>
</comment>
<dbReference type="Proteomes" id="UP000268313">
    <property type="component" value="Unassembled WGS sequence"/>
</dbReference>
<evidence type="ECO:0000256" key="1">
    <source>
        <dbReference type="SAM" id="MobiDB-lite"/>
    </source>
</evidence>
<dbReference type="Pfam" id="PF12724">
    <property type="entry name" value="Flavodoxin_5"/>
    <property type="match status" value="1"/>
</dbReference>
<evidence type="ECO:0000259" key="2">
    <source>
        <dbReference type="PROSITE" id="PS50902"/>
    </source>
</evidence>
<proteinExistence type="predicted"/>
<dbReference type="SUPFAM" id="SSF52218">
    <property type="entry name" value="Flavoproteins"/>
    <property type="match status" value="1"/>
</dbReference>
<sequence>MRVLVTYGSKRGGTEGIARRIAETLRDEGLDVELHPPEDIDEVSAYDAVIVGGALYANRWFRSARHFVHRHAQKLRERPVWFFSSGPLDDTAEQHEIAPTAQVQVLLSQVGARGHMTFGGRLEKDAKGFIAHAMARTHAGDWRDSGHIQRWARSVAAELRPEREGFPAPVESAPEAPSP</sequence>
<organism evidence="3 4">
    <name type="scientific">Corallococcus carmarthensis</name>
    <dbReference type="NCBI Taxonomy" id="2316728"/>
    <lineage>
        <taxon>Bacteria</taxon>
        <taxon>Pseudomonadati</taxon>
        <taxon>Myxococcota</taxon>
        <taxon>Myxococcia</taxon>
        <taxon>Myxococcales</taxon>
        <taxon>Cystobacterineae</taxon>
        <taxon>Myxococcaceae</taxon>
        <taxon>Corallococcus</taxon>
    </lineage>
</organism>
<reference evidence="4" key="1">
    <citation type="submission" date="2018-09" db="EMBL/GenBank/DDBJ databases">
        <authorList>
            <person name="Livingstone P.G."/>
            <person name="Whitworth D.E."/>
        </authorList>
    </citation>
    <scope>NUCLEOTIDE SEQUENCE [LARGE SCALE GENOMIC DNA]</scope>
    <source>
        <strain evidence="4">CA043D</strain>
    </source>
</reference>
<evidence type="ECO:0000313" key="3">
    <source>
        <dbReference type="EMBL" id="RKH06675.1"/>
    </source>
</evidence>
<dbReference type="InterPro" id="IPR008254">
    <property type="entry name" value="Flavodoxin/NO_synth"/>
</dbReference>
<dbReference type="InterPro" id="IPR026816">
    <property type="entry name" value="Flavodoxin_dom"/>
</dbReference>
<dbReference type="InterPro" id="IPR029039">
    <property type="entry name" value="Flavoprotein-like_sf"/>
</dbReference>
<accession>A0A3A8KR71</accession>
<evidence type="ECO:0000313" key="4">
    <source>
        <dbReference type="Proteomes" id="UP000268313"/>
    </source>
</evidence>
<gene>
    <name evidence="3" type="ORF">D7X32_04550</name>
</gene>